<reference evidence="3 4" key="1">
    <citation type="submission" date="2020-12" db="EMBL/GenBank/DDBJ databases">
        <title>Whole genome sequences of gut porcine anaerobes.</title>
        <authorList>
            <person name="Kubasova T."/>
            <person name="Jahodarova E."/>
            <person name="Rychlik I."/>
        </authorList>
    </citation>
    <scope>NUCLEOTIDE SEQUENCE [LARGE SCALE GENOMIC DNA]</scope>
    <source>
        <strain evidence="3 4">An925</strain>
    </source>
</reference>
<dbReference type="Proteomes" id="UP001200470">
    <property type="component" value="Unassembled WGS sequence"/>
</dbReference>
<organism evidence="3 4">
    <name type="scientific">Xylanibacter brevis</name>
    <dbReference type="NCBI Taxonomy" id="83231"/>
    <lineage>
        <taxon>Bacteria</taxon>
        <taxon>Pseudomonadati</taxon>
        <taxon>Bacteroidota</taxon>
        <taxon>Bacteroidia</taxon>
        <taxon>Bacteroidales</taxon>
        <taxon>Prevotellaceae</taxon>
        <taxon>Xylanibacter</taxon>
    </lineage>
</organism>
<evidence type="ECO:0000256" key="2">
    <source>
        <dbReference type="SAM" id="Phobius"/>
    </source>
</evidence>
<sequence length="515" mass="56866">MGLLEMVMIVIAVVIVGFVLYFQIKSFKDTKEKIGMLASFFPHPDALGKIESSITNSIIESKSLLHNFITNPPAKHVPTPTVVTRADEDEDEEIEEISESEETIEYSDVTMIKVSKGGSSAFNEVVYETNAYLCKNVGTSADFTILQDICERKIETLESQITNSINAPLYLGLAGTFVGIITGLIGIASNVNELFAAGNMSPLRNLLFGVVIAMVASLVGLGLMIYNSSYKYKKAIADCEKNKNAYYDFLRRELMPTLSNSMASSLNSLKGVLGEFIGKFGHNLDAYANSAELLNDNIEKQHLLLVEINNMKQKEMAVEIAEAFGSLKDSAESLGVFRTYQENLNSTIDQVNTAVERIEDVIESFDNFASALNVVVENQGAAGELQAQFRTAIEKHFPTGSDAREMYRKQFDELTSDAKTVSEELNTQLKASTEYIKSFVEGNKAAFDSLGQINEMLDKLVEYANVQATCYKDLKTEITNLKQEQVKAQQNATALNKDLLTAVKEMVSAIKTMKN</sequence>
<dbReference type="EMBL" id="JADYTN010000016">
    <property type="protein sequence ID" value="MCF2564087.1"/>
    <property type="molecule type" value="Genomic_DNA"/>
</dbReference>
<evidence type="ECO:0008006" key="5">
    <source>
        <dbReference type="Google" id="ProtNLM"/>
    </source>
</evidence>
<feature type="coiled-coil region" evidence="1">
    <location>
        <begin position="471"/>
        <end position="498"/>
    </location>
</feature>
<feature type="transmembrane region" description="Helical" evidence="2">
    <location>
        <begin position="169"/>
        <end position="187"/>
    </location>
</feature>
<gene>
    <name evidence="3" type="ORF">I6E12_08175</name>
</gene>
<accession>A0ABS9CH73</accession>
<feature type="transmembrane region" description="Helical" evidence="2">
    <location>
        <begin position="207"/>
        <end position="226"/>
    </location>
</feature>
<keyword evidence="2" id="KW-0812">Transmembrane</keyword>
<protein>
    <recommendedName>
        <fullName evidence="5">MotA/TolQ/ExbB proton channel domain-containing protein</fullName>
    </recommendedName>
</protein>
<feature type="transmembrane region" description="Helical" evidence="2">
    <location>
        <begin position="6"/>
        <end position="24"/>
    </location>
</feature>
<evidence type="ECO:0000313" key="4">
    <source>
        <dbReference type="Proteomes" id="UP001200470"/>
    </source>
</evidence>
<proteinExistence type="predicted"/>
<keyword evidence="2" id="KW-0472">Membrane</keyword>
<comment type="caution">
    <text evidence="3">The sequence shown here is derived from an EMBL/GenBank/DDBJ whole genome shotgun (WGS) entry which is preliminary data.</text>
</comment>
<evidence type="ECO:0000313" key="3">
    <source>
        <dbReference type="EMBL" id="MCF2564087.1"/>
    </source>
</evidence>
<keyword evidence="4" id="KW-1185">Reference proteome</keyword>
<keyword evidence="2" id="KW-1133">Transmembrane helix</keyword>
<name>A0ABS9CH73_9BACT</name>
<evidence type="ECO:0000256" key="1">
    <source>
        <dbReference type="SAM" id="Coils"/>
    </source>
</evidence>
<keyword evidence="1" id="KW-0175">Coiled coil</keyword>